<keyword evidence="2" id="KW-1185">Reference proteome</keyword>
<dbReference type="Proteomes" id="UP000019132">
    <property type="component" value="Unassembled WGS sequence"/>
</dbReference>
<evidence type="ECO:0000313" key="1">
    <source>
        <dbReference type="EnsemblProtists" id="PYU1_T010443"/>
    </source>
</evidence>
<dbReference type="VEuPathDB" id="FungiDB:PYU1_G010421"/>
<dbReference type="EMBL" id="GL376596">
    <property type="status" value="NOT_ANNOTATED_CDS"/>
    <property type="molecule type" value="Genomic_DNA"/>
</dbReference>
<protein>
    <recommendedName>
        <fullName evidence="3">COMM domain-containing protein</fullName>
    </recommendedName>
</protein>
<accession>K3WZP4</accession>
<dbReference type="STRING" id="431595.K3WZP4"/>
<dbReference type="EnsemblProtists" id="PYU1_T010443">
    <property type="protein sequence ID" value="PYU1_T010443"/>
    <property type="gene ID" value="PYU1_G010421"/>
</dbReference>
<dbReference type="PANTHER" id="PTHR16231">
    <property type="entry name" value="COMM DOMAIN-CONTAINING PROTEIN 4-8 FAMILY MEMBER"/>
    <property type="match status" value="1"/>
</dbReference>
<sequence>MKFRFCGGLEPPDWVLAEVPLLSRLSQDDMLLICETLADDIMVQAVVSLLQFVLRSSAKHNISCTEFALELQQLGLEKSLGDIVAHVYECNVVNVREQLKRESFKFSQIESVDWKIRQCDGAESKPAESMAPAQKIELTIKLDQVVHTNLGAIVAKSDGDTCLNKTKDGSKLEITMDREKFFSLYEELLQAHALLQHIQL</sequence>
<evidence type="ECO:0008006" key="3">
    <source>
        <dbReference type="Google" id="ProtNLM"/>
    </source>
</evidence>
<reference evidence="2" key="2">
    <citation type="submission" date="2010-04" db="EMBL/GenBank/DDBJ databases">
        <authorList>
            <person name="Buell R."/>
            <person name="Hamilton J."/>
            <person name="Hostetler J."/>
        </authorList>
    </citation>
    <scope>NUCLEOTIDE SEQUENCE [LARGE SCALE GENOMIC DNA]</scope>
    <source>
        <strain evidence="2">DAOM:BR144</strain>
    </source>
</reference>
<dbReference type="InterPro" id="IPR047155">
    <property type="entry name" value="COMMD4/6/7/8"/>
</dbReference>
<dbReference type="OMA" id="NISCTEF"/>
<dbReference type="Pfam" id="PF21672">
    <property type="entry name" value="COMM_HN"/>
    <property type="match status" value="1"/>
</dbReference>
<dbReference type="HOGENOM" id="CLU_095496_0_0_1"/>
<reference evidence="2" key="1">
    <citation type="journal article" date="2010" name="Genome Biol.">
        <title>Genome sequence of the necrotrophic plant pathogen Pythium ultimum reveals original pathogenicity mechanisms and effector repertoire.</title>
        <authorList>
            <person name="Levesque C.A."/>
            <person name="Brouwer H."/>
            <person name="Cano L."/>
            <person name="Hamilton J.P."/>
            <person name="Holt C."/>
            <person name="Huitema E."/>
            <person name="Raffaele S."/>
            <person name="Robideau G.P."/>
            <person name="Thines M."/>
            <person name="Win J."/>
            <person name="Zerillo M.M."/>
            <person name="Beakes G.W."/>
            <person name="Boore J.L."/>
            <person name="Busam D."/>
            <person name="Dumas B."/>
            <person name="Ferriera S."/>
            <person name="Fuerstenberg S.I."/>
            <person name="Gachon C.M."/>
            <person name="Gaulin E."/>
            <person name="Govers F."/>
            <person name="Grenville-Briggs L."/>
            <person name="Horner N."/>
            <person name="Hostetler J."/>
            <person name="Jiang R.H."/>
            <person name="Johnson J."/>
            <person name="Krajaejun T."/>
            <person name="Lin H."/>
            <person name="Meijer H.J."/>
            <person name="Moore B."/>
            <person name="Morris P."/>
            <person name="Phuntmart V."/>
            <person name="Puiu D."/>
            <person name="Shetty J."/>
            <person name="Stajich J.E."/>
            <person name="Tripathy S."/>
            <person name="Wawra S."/>
            <person name="van West P."/>
            <person name="Whitty B.R."/>
            <person name="Coutinho P.M."/>
            <person name="Henrissat B."/>
            <person name="Martin F."/>
            <person name="Thomas P.D."/>
            <person name="Tyler B.M."/>
            <person name="De Vries R.P."/>
            <person name="Kamoun S."/>
            <person name="Yandell M."/>
            <person name="Tisserat N."/>
            <person name="Buell C.R."/>
        </authorList>
    </citation>
    <scope>NUCLEOTIDE SEQUENCE</scope>
    <source>
        <strain evidence="2">DAOM:BR144</strain>
    </source>
</reference>
<evidence type="ECO:0000313" key="2">
    <source>
        <dbReference type="Proteomes" id="UP000019132"/>
    </source>
</evidence>
<dbReference type="AlphaFoldDB" id="K3WZP4"/>
<name>K3WZP4_GLOUD</name>
<organism evidence="1 2">
    <name type="scientific">Globisporangium ultimum (strain ATCC 200006 / CBS 805.95 / DAOM BR144)</name>
    <name type="common">Pythium ultimum</name>
    <dbReference type="NCBI Taxonomy" id="431595"/>
    <lineage>
        <taxon>Eukaryota</taxon>
        <taxon>Sar</taxon>
        <taxon>Stramenopiles</taxon>
        <taxon>Oomycota</taxon>
        <taxon>Peronosporomycetes</taxon>
        <taxon>Pythiales</taxon>
        <taxon>Pythiaceae</taxon>
        <taxon>Globisporangium</taxon>
    </lineage>
</organism>
<dbReference type="InParanoid" id="K3WZP4"/>
<dbReference type="PANTHER" id="PTHR16231:SF4">
    <property type="entry name" value="COMM DOMAIN-CONTAINING PROTEIN 4"/>
    <property type="match status" value="1"/>
</dbReference>
<proteinExistence type="predicted"/>
<reference evidence="1" key="3">
    <citation type="submission" date="2015-02" db="UniProtKB">
        <authorList>
            <consortium name="EnsemblProtists"/>
        </authorList>
    </citation>
    <scope>IDENTIFICATION</scope>
    <source>
        <strain evidence="1">DAOM BR144</strain>
    </source>
</reference>